<organism evidence="8 9">
    <name type="scientific">Monosiga brevicollis</name>
    <name type="common">Choanoflagellate</name>
    <dbReference type="NCBI Taxonomy" id="81824"/>
    <lineage>
        <taxon>Eukaryota</taxon>
        <taxon>Choanoflagellata</taxon>
        <taxon>Craspedida</taxon>
        <taxon>Salpingoecidae</taxon>
        <taxon>Monosiga</taxon>
    </lineage>
</organism>
<dbReference type="GO" id="GO:0030544">
    <property type="term" value="F:Hsp70 protein binding"/>
    <property type="evidence" value="ECO:0000318"/>
    <property type="project" value="GO_Central"/>
</dbReference>
<keyword evidence="4" id="KW-1133">Transmembrane helix</keyword>
<keyword evidence="2" id="KW-0812">Transmembrane</keyword>
<evidence type="ECO:0000256" key="4">
    <source>
        <dbReference type="ARBA" id="ARBA00022989"/>
    </source>
</evidence>
<dbReference type="SUPFAM" id="SSF46565">
    <property type="entry name" value="Chaperone J-domain"/>
    <property type="match status" value="1"/>
</dbReference>
<dbReference type="AlphaFoldDB" id="A9V725"/>
<dbReference type="InParanoid" id="A9V725"/>
<evidence type="ECO:0000256" key="3">
    <source>
        <dbReference type="ARBA" id="ARBA00022824"/>
    </source>
</evidence>
<dbReference type="KEGG" id="mbr:MONBRDRAFT_33717"/>
<feature type="domain" description="J" evidence="7">
    <location>
        <begin position="118"/>
        <end position="182"/>
    </location>
</feature>
<evidence type="ECO:0000256" key="1">
    <source>
        <dbReference type="ARBA" id="ARBA00004389"/>
    </source>
</evidence>
<reference evidence="8 9" key="1">
    <citation type="journal article" date="2008" name="Nature">
        <title>The genome of the choanoflagellate Monosiga brevicollis and the origin of metazoans.</title>
        <authorList>
            <consortium name="JGI Sequencing"/>
            <person name="King N."/>
            <person name="Westbrook M.J."/>
            <person name="Young S.L."/>
            <person name="Kuo A."/>
            <person name="Abedin M."/>
            <person name="Chapman J."/>
            <person name="Fairclough S."/>
            <person name="Hellsten U."/>
            <person name="Isogai Y."/>
            <person name="Letunic I."/>
            <person name="Marr M."/>
            <person name="Pincus D."/>
            <person name="Putnam N."/>
            <person name="Rokas A."/>
            <person name="Wright K.J."/>
            <person name="Zuzow R."/>
            <person name="Dirks W."/>
            <person name="Good M."/>
            <person name="Goodstein D."/>
            <person name="Lemons D."/>
            <person name="Li W."/>
            <person name="Lyons J.B."/>
            <person name="Morris A."/>
            <person name="Nichols S."/>
            <person name="Richter D.J."/>
            <person name="Salamov A."/>
            <person name="Bork P."/>
            <person name="Lim W.A."/>
            <person name="Manning G."/>
            <person name="Miller W.T."/>
            <person name="McGinnis W."/>
            <person name="Shapiro H."/>
            <person name="Tjian R."/>
            <person name="Grigoriev I.V."/>
            <person name="Rokhsar D."/>
        </authorList>
    </citation>
    <scope>NUCLEOTIDE SEQUENCE [LARGE SCALE GENOMIC DNA]</scope>
    <source>
        <strain evidence="9">MX1 / ATCC 50154</strain>
    </source>
</reference>
<evidence type="ECO:0000259" key="7">
    <source>
        <dbReference type="PROSITE" id="PS50076"/>
    </source>
</evidence>
<dbReference type="Gene3D" id="1.10.287.110">
    <property type="entry name" value="DnaJ domain"/>
    <property type="match status" value="1"/>
</dbReference>
<dbReference type="PROSITE" id="PS50076">
    <property type="entry name" value="DNAJ_2"/>
    <property type="match status" value="1"/>
</dbReference>
<dbReference type="PANTHER" id="PTHR43908:SF3">
    <property type="entry name" value="AT29763P-RELATED"/>
    <property type="match status" value="1"/>
</dbReference>
<dbReference type="CDD" id="cd06257">
    <property type="entry name" value="DnaJ"/>
    <property type="match status" value="1"/>
</dbReference>
<dbReference type="InterPro" id="IPR051100">
    <property type="entry name" value="DnaJ_subfamily_B/C"/>
</dbReference>
<comment type="subcellular location">
    <subcellularLocation>
        <location evidence="1">Endoplasmic reticulum membrane</location>
        <topology evidence="1">Single-pass membrane protein</topology>
    </subcellularLocation>
</comment>
<dbReference type="FunCoup" id="A9V725">
    <property type="interactions" value="1565"/>
</dbReference>
<dbReference type="SMART" id="SM00271">
    <property type="entry name" value="DnaJ"/>
    <property type="match status" value="1"/>
</dbReference>
<dbReference type="Pfam" id="PF09320">
    <property type="entry name" value="DUF1977"/>
    <property type="match status" value="1"/>
</dbReference>
<dbReference type="PRINTS" id="PR00625">
    <property type="entry name" value="JDOMAIN"/>
</dbReference>
<sequence>MESNRGEADKCVARARQYLKSGELERALKFAKKSEHLFPSTTAKGLINLIEKKMTDPTPSPEPQPASASTASPAASSNMRNRQASKKPATTAAATAAAPKNWTPAQRDAAAKILRAKTHYEVLSVQRTAEATVIKRAYRKLALQLHPDKNQAPGADEAFKAVSKAYDVLSDPQKRRHYELTGEDAPAASPSRPGQGPFRPMTPEELFAQMFGSEFGMHFGPGGPYPRRRYQRARARHATDEDQAPAADGRAQMLLMMLVVFITMVLPTFFTPQEPVFSLRQSSPYIVPRELGVDPDVKYFVTQQFVQENDPDTPHGRRRIRQLEVTVLQTLLRTLDNECAVQKRDKMESLRRAQWQGKSSDDIDVIKDRKLPSCERLQSLHSHRRG</sequence>
<proteinExistence type="predicted"/>
<feature type="compositionally biased region" description="Low complexity" evidence="6">
    <location>
        <begin position="65"/>
        <end position="77"/>
    </location>
</feature>
<keyword evidence="9" id="KW-1185">Reference proteome</keyword>
<gene>
    <name evidence="8" type="ORF">MONBRDRAFT_33717</name>
</gene>
<dbReference type="EMBL" id="CH991564">
    <property type="protein sequence ID" value="EDQ86716.1"/>
    <property type="molecule type" value="Genomic_DNA"/>
</dbReference>
<name>A9V725_MONBE</name>
<evidence type="ECO:0000256" key="6">
    <source>
        <dbReference type="SAM" id="MobiDB-lite"/>
    </source>
</evidence>
<dbReference type="RefSeq" id="XP_001748552.1">
    <property type="nucleotide sequence ID" value="XM_001748500.1"/>
</dbReference>
<dbReference type="Proteomes" id="UP000001357">
    <property type="component" value="Unassembled WGS sequence"/>
</dbReference>
<dbReference type="InterPro" id="IPR001623">
    <property type="entry name" value="DnaJ_domain"/>
</dbReference>
<dbReference type="GO" id="GO:0071218">
    <property type="term" value="P:cellular response to misfolded protein"/>
    <property type="evidence" value="ECO:0000318"/>
    <property type="project" value="GO_Central"/>
</dbReference>
<protein>
    <recommendedName>
        <fullName evidence="7">J domain-containing protein</fullName>
    </recommendedName>
</protein>
<keyword evidence="3" id="KW-0256">Endoplasmic reticulum</keyword>
<accession>A9V725</accession>
<dbReference type="GO" id="GO:0005789">
    <property type="term" value="C:endoplasmic reticulum membrane"/>
    <property type="evidence" value="ECO:0000318"/>
    <property type="project" value="GO_Central"/>
</dbReference>
<feature type="region of interest" description="Disordered" evidence="6">
    <location>
        <begin position="48"/>
        <end position="105"/>
    </location>
</feature>
<dbReference type="InterPro" id="IPR036869">
    <property type="entry name" value="J_dom_sf"/>
</dbReference>
<dbReference type="InterPro" id="IPR015399">
    <property type="entry name" value="DUF1977_DnaJ-like"/>
</dbReference>
<dbReference type="eggNOG" id="KOG0714">
    <property type="taxonomic scope" value="Eukaryota"/>
</dbReference>
<dbReference type="PANTHER" id="PTHR43908">
    <property type="entry name" value="AT29763P-RELATED"/>
    <property type="match status" value="1"/>
</dbReference>
<dbReference type="GeneID" id="5893783"/>
<feature type="compositionally biased region" description="Low complexity" evidence="6">
    <location>
        <begin position="86"/>
        <end position="105"/>
    </location>
</feature>
<dbReference type="OMA" id="DDRMRKK"/>
<evidence type="ECO:0000313" key="8">
    <source>
        <dbReference type="EMBL" id="EDQ86716.1"/>
    </source>
</evidence>
<feature type="region of interest" description="Disordered" evidence="6">
    <location>
        <begin position="179"/>
        <end position="200"/>
    </location>
</feature>
<evidence type="ECO:0000256" key="5">
    <source>
        <dbReference type="ARBA" id="ARBA00023136"/>
    </source>
</evidence>
<evidence type="ECO:0000313" key="9">
    <source>
        <dbReference type="Proteomes" id="UP000001357"/>
    </source>
</evidence>
<dbReference type="InterPro" id="IPR018253">
    <property type="entry name" value="DnaJ_domain_CS"/>
</dbReference>
<evidence type="ECO:0000256" key="2">
    <source>
        <dbReference type="ARBA" id="ARBA00022692"/>
    </source>
</evidence>
<dbReference type="PROSITE" id="PS00636">
    <property type="entry name" value="DNAJ_1"/>
    <property type="match status" value="1"/>
</dbReference>
<dbReference type="STRING" id="81824.A9V725"/>
<keyword evidence="5" id="KW-0472">Membrane</keyword>
<dbReference type="Pfam" id="PF00226">
    <property type="entry name" value="DnaJ"/>
    <property type="match status" value="1"/>
</dbReference>